<dbReference type="GO" id="GO:0046394">
    <property type="term" value="P:carboxylic acid biosynthetic process"/>
    <property type="evidence" value="ECO:0007669"/>
    <property type="project" value="UniProtKB-ARBA"/>
</dbReference>
<reference evidence="11 12" key="1">
    <citation type="journal article" date="2013" name="Genome Announc.">
        <title>Draft genome sequences for three mercury-methylating, sulfate-reducing bacteria.</title>
        <authorList>
            <person name="Brown S.D."/>
            <person name="Hurt R.A.Jr."/>
            <person name="Gilmour C.C."/>
            <person name="Elias D.A."/>
        </authorList>
    </citation>
    <scope>NUCLEOTIDE SEQUENCE [LARGE SCALE GENOMIC DNA]</scope>
    <source>
        <strain evidence="11 12">DSM 2059</strain>
    </source>
</reference>
<dbReference type="InterPro" id="IPR050571">
    <property type="entry name" value="Class-IV_PLP-Dep_Aminotrnsfr"/>
</dbReference>
<evidence type="ECO:0000256" key="6">
    <source>
        <dbReference type="ARBA" id="ARBA00013053"/>
    </source>
</evidence>
<gene>
    <name evidence="11" type="ORF">dsmv_1834</name>
</gene>
<comment type="catalytic activity">
    <reaction evidence="9">
        <text>L-isoleucine + 2-oxoglutarate = (S)-3-methyl-2-oxopentanoate + L-glutamate</text>
        <dbReference type="Rhea" id="RHEA:24801"/>
        <dbReference type="ChEBI" id="CHEBI:16810"/>
        <dbReference type="ChEBI" id="CHEBI:29985"/>
        <dbReference type="ChEBI" id="CHEBI:35146"/>
        <dbReference type="ChEBI" id="CHEBI:58045"/>
        <dbReference type="EC" id="2.6.1.42"/>
    </reaction>
</comment>
<dbReference type="SUPFAM" id="SSF56752">
    <property type="entry name" value="D-aminoacid aminotransferase-like PLP-dependent enzymes"/>
    <property type="match status" value="1"/>
</dbReference>
<dbReference type="eggNOG" id="COG0115">
    <property type="taxonomic scope" value="Bacteria"/>
</dbReference>
<evidence type="ECO:0000313" key="11">
    <source>
        <dbReference type="EMBL" id="EPR41835.1"/>
    </source>
</evidence>
<keyword evidence="7" id="KW-0663">Pyridoxal phosphate</keyword>
<dbReference type="Proteomes" id="UP000014977">
    <property type="component" value="Unassembled WGS sequence"/>
</dbReference>
<dbReference type="Gene3D" id="3.20.10.10">
    <property type="entry name" value="D-amino Acid Aminotransferase, subunit A, domain 2"/>
    <property type="match status" value="1"/>
</dbReference>
<comment type="pathway">
    <text evidence="3">Amino-acid biosynthesis; L-valine biosynthesis; L-valine from pyruvate: step 4/4.</text>
</comment>
<sequence length="280" mass="32005">MNVFYIDDHFVKEDQAMISVNDLGLLRGYGVFDFLRTYNLRPFHLEDHIRRLETSARLLDLPMPRTRRQILDITMKTLSRNDLTEANIRIVITGGVSPDSITPGNSPKLLVMVTPQHPYPEEWYRNGVAVITTCHERYIPGAKSTHYLPAIIALSRARRENAVEAVYTDRYNRILEGTTTNFFAFFGDHLVTPGIAVLPGITRQVVLKLMQNEFDIDIRDIQKNEIPMMDEIFITASNKEILPVVRMDDRTLGDGTPGPRTRWVMKIFAAYTCAYGEGKD</sequence>
<keyword evidence="11" id="KW-0032">Aminotransferase</keyword>
<dbReference type="AlphaFoldDB" id="S7TYN7"/>
<organism evidence="11 12">
    <name type="scientific">Desulfococcus multivorans DSM 2059</name>
    <dbReference type="NCBI Taxonomy" id="1121405"/>
    <lineage>
        <taxon>Bacteria</taxon>
        <taxon>Pseudomonadati</taxon>
        <taxon>Thermodesulfobacteriota</taxon>
        <taxon>Desulfobacteria</taxon>
        <taxon>Desulfobacterales</taxon>
        <taxon>Desulfococcaceae</taxon>
        <taxon>Desulfococcus</taxon>
    </lineage>
</organism>
<dbReference type="PANTHER" id="PTHR42743:SF11">
    <property type="entry name" value="AMINODEOXYCHORISMATE LYASE"/>
    <property type="match status" value="1"/>
</dbReference>
<dbReference type="Pfam" id="PF01063">
    <property type="entry name" value="Aminotran_4"/>
    <property type="match status" value="1"/>
</dbReference>
<dbReference type="RefSeq" id="WP_020876216.1">
    <property type="nucleotide sequence ID" value="NZ_ATHJ01000071.1"/>
</dbReference>
<dbReference type="InterPro" id="IPR043131">
    <property type="entry name" value="BCAT-like_N"/>
</dbReference>
<evidence type="ECO:0000256" key="10">
    <source>
        <dbReference type="ARBA" id="ARBA00049229"/>
    </source>
</evidence>
<dbReference type="PATRIC" id="fig|1121405.3.peg.1290"/>
<dbReference type="GO" id="GO:0008652">
    <property type="term" value="P:amino acid biosynthetic process"/>
    <property type="evidence" value="ECO:0007669"/>
    <property type="project" value="UniProtKB-ARBA"/>
</dbReference>
<proteinExistence type="inferred from homology"/>
<dbReference type="InterPro" id="IPR001544">
    <property type="entry name" value="Aminotrans_IV"/>
</dbReference>
<evidence type="ECO:0000256" key="2">
    <source>
        <dbReference type="ARBA" id="ARBA00004824"/>
    </source>
</evidence>
<dbReference type="PANTHER" id="PTHR42743">
    <property type="entry name" value="AMINO-ACID AMINOTRANSFERASE"/>
    <property type="match status" value="1"/>
</dbReference>
<evidence type="ECO:0000256" key="8">
    <source>
        <dbReference type="ARBA" id="ARBA00048212"/>
    </source>
</evidence>
<dbReference type="OrthoDB" id="9805628at2"/>
<comment type="pathway">
    <text evidence="2">Amino-acid biosynthesis; L-isoleucine biosynthesis; L-isoleucine from 2-oxobutanoate: step 4/4.</text>
</comment>
<evidence type="ECO:0000256" key="4">
    <source>
        <dbReference type="ARBA" id="ARBA00005072"/>
    </source>
</evidence>
<dbReference type="GO" id="GO:0004084">
    <property type="term" value="F:branched-chain-amino-acid transaminase activity"/>
    <property type="evidence" value="ECO:0007669"/>
    <property type="project" value="UniProtKB-EC"/>
</dbReference>
<evidence type="ECO:0000313" key="12">
    <source>
        <dbReference type="Proteomes" id="UP000014977"/>
    </source>
</evidence>
<dbReference type="EC" id="2.6.1.42" evidence="6"/>
<comment type="cofactor">
    <cofactor evidence="1">
        <name>pyridoxal 5'-phosphate</name>
        <dbReference type="ChEBI" id="CHEBI:597326"/>
    </cofactor>
</comment>
<name>S7TYN7_DESML</name>
<evidence type="ECO:0000256" key="7">
    <source>
        <dbReference type="ARBA" id="ARBA00022898"/>
    </source>
</evidence>
<dbReference type="Gene3D" id="3.30.470.10">
    <property type="match status" value="1"/>
</dbReference>
<comment type="catalytic activity">
    <reaction evidence="8">
        <text>L-valine + 2-oxoglutarate = 3-methyl-2-oxobutanoate + L-glutamate</text>
        <dbReference type="Rhea" id="RHEA:24813"/>
        <dbReference type="ChEBI" id="CHEBI:11851"/>
        <dbReference type="ChEBI" id="CHEBI:16810"/>
        <dbReference type="ChEBI" id="CHEBI:29985"/>
        <dbReference type="ChEBI" id="CHEBI:57762"/>
        <dbReference type="EC" id="2.6.1.42"/>
    </reaction>
</comment>
<dbReference type="InterPro" id="IPR036038">
    <property type="entry name" value="Aminotransferase-like"/>
</dbReference>
<dbReference type="InterPro" id="IPR043132">
    <property type="entry name" value="BCAT-like_C"/>
</dbReference>
<keyword evidence="11" id="KW-0808">Transferase</keyword>
<evidence type="ECO:0000256" key="9">
    <source>
        <dbReference type="ARBA" id="ARBA00048798"/>
    </source>
</evidence>
<comment type="caution">
    <text evidence="11">The sequence shown here is derived from an EMBL/GenBank/DDBJ whole genome shotgun (WGS) entry which is preliminary data.</text>
</comment>
<comment type="similarity">
    <text evidence="5">Belongs to the class-IV pyridoxal-phosphate-dependent aminotransferase family.</text>
</comment>
<dbReference type="STRING" id="897.B2D07_00220"/>
<dbReference type="FunFam" id="3.20.10.10:FF:000002">
    <property type="entry name" value="D-alanine aminotransferase"/>
    <property type="match status" value="1"/>
</dbReference>
<dbReference type="GO" id="GO:0005829">
    <property type="term" value="C:cytosol"/>
    <property type="evidence" value="ECO:0007669"/>
    <property type="project" value="TreeGrafter"/>
</dbReference>
<keyword evidence="12" id="KW-1185">Reference proteome</keyword>
<evidence type="ECO:0000256" key="3">
    <source>
        <dbReference type="ARBA" id="ARBA00004931"/>
    </source>
</evidence>
<comment type="catalytic activity">
    <reaction evidence="10">
        <text>L-leucine + 2-oxoglutarate = 4-methyl-2-oxopentanoate + L-glutamate</text>
        <dbReference type="Rhea" id="RHEA:18321"/>
        <dbReference type="ChEBI" id="CHEBI:16810"/>
        <dbReference type="ChEBI" id="CHEBI:17865"/>
        <dbReference type="ChEBI" id="CHEBI:29985"/>
        <dbReference type="ChEBI" id="CHEBI:57427"/>
        <dbReference type="EC" id="2.6.1.42"/>
    </reaction>
</comment>
<comment type="pathway">
    <text evidence="4">Amino-acid biosynthesis; L-leucine biosynthesis; L-leucine from 3-methyl-2-oxobutanoate: step 4/4.</text>
</comment>
<evidence type="ECO:0000256" key="1">
    <source>
        <dbReference type="ARBA" id="ARBA00001933"/>
    </source>
</evidence>
<accession>S7TYN7</accession>
<evidence type="ECO:0000256" key="5">
    <source>
        <dbReference type="ARBA" id="ARBA00009320"/>
    </source>
</evidence>
<dbReference type="EMBL" id="ATHJ01000071">
    <property type="protein sequence ID" value="EPR41835.1"/>
    <property type="molecule type" value="Genomic_DNA"/>
</dbReference>
<protein>
    <recommendedName>
        <fullName evidence="6">branched-chain-amino-acid transaminase</fullName>
        <ecNumber evidence="6">2.6.1.42</ecNumber>
    </recommendedName>
</protein>
<dbReference type="CDD" id="cd00449">
    <property type="entry name" value="PLPDE_IV"/>
    <property type="match status" value="1"/>
</dbReference>